<dbReference type="PANTHER" id="PTHR31963:SF16">
    <property type="entry name" value="OS06G0635200 PROTEIN"/>
    <property type="match status" value="1"/>
</dbReference>
<evidence type="ECO:0008006" key="4">
    <source>
        <dbReference type="Google" id="ProtNLM"/>
    </source>
</evidence>
<dbReference type="AlphaFoldDB" id="A0A9W7M2F2"/>
<feature type="transmembrane region" description="Helical" evidence="1">
    <location>
        <begin position="282"/>
        <end position="300"/>
    </location>
</feature>
<reference evidence="2" key="1">
    <citation type="submission" date="2023-05" db="EMBL/GenBank/DDBJ databases">
        <title>Genome and transcriptome analyses reveal genes involved in the formation of fine ridges on petal epidermal cells in Hibiscus trionum.</title>
        <authorList>
            <person name="Koshimizu S."/>
            <person name="Masuda S."/>
            <person name="Ishii T."/>
            <person name="Shirasu K."/>
            <person name="Hoshino A."/>
            <person name="Arita M."/>
        </authorList>
    </citation>
    <scope>NUCLEOTIDE SEQUENCE</scope>
    <source>
        <strain evidence="2">Hamamatsu line</strain>
    </source>
</reference>
<organism evidence="2 3">
    <name type="scientific">Hibiscus trionum</name>
    <name type="common">Flower of an hour</name>
    <dbReference type="NCBI Taxonomy" id="183268"/>
    <lineage>
        <taxon>Eukaryota</taxon>
        <taxon>Viridiplantae</taxon>
        <taxon>Streptophyta</taxon>
        <taxon>Embryophyta</taxon>
        <taxon>Tracheophyta</taxon>
        <taxon>Spermatophyta</taxon>
        <taxon>Magnoliopsida</taxon>
        <taxon>eudicotyledons</taxon>
        <taxon>Gunneridae</taxon>
        <taxon>Pentapetalae</taxon>
        <taxon>rosids</taxon>
        <taxon>malvids</taxon>
        <taxon>Malvales</taxon>
        <taxon>Malvaceae</taxon>
        <taxon>Malvoideae</taxon>
        <taxon>Hibiscus</taxon>
    </lineage>
</organism>
<accession>A0A9W7M2F2</accession>
<evidence type="ECO:0000256" key="1">
    <source>
        <dbReference type="SAM" id="Phobius"/>
    </source>
</evidence>
<dbReference type="InterPro" id="IPR021924">
    <property type="entry name" value="DUF3537"/>
</dbReference>
<feature type="transmembrane region" description="Helical" evidence="1">
    <location>
        <begin position="86"/>
        <end position="106"/>
    </location>
</feature>
<dbReference type="OrthoDB" id="1916325at2759"/>
<keyword evidence="1" id="KW-0472">Membrane</keyword>
<keyword evidence="3" id="KW-1185">Reference proteome</keyword>
<dbReference type="EMBL" id="BSYR01000020">
    <property type="protein sequence ID" value="GMI85248.1"/>
    <property type="molecule type" value="Genomic_DNA"/>
</dbReference>
<name>A0A9W7M2F2_HIBTR</name>
<keyword evidence="1" id="KW-1133">Transmembrane helix</keyword>
<feature type="transmembrane region" description="Helical" evidence="1">
    <location>
        <begin position="248"/>
        <end position="270"/>
    </location>
</feature>
<dbReference type="Proteomes" id="UP001165190">
    <property type="component" value="Unassembled WGS sequence"/>
</dbReference>
<feature type="transmembrane region" description="Helical" evidence="1">
    <location>
        <begin position="45"/>
        <end position="66"/>
    </location>
</feature>
<feature type="transmembrane region" description="Helical" evidence="1">
    <location>
        <begin position="141"/>
        <end position="162"/>
    </location>
</feature>
<comment type="caution">
    <text evidence="2">The sequence shown here is derived from an EMBL/GenBank/DDBJ whole genome shotgun (WGS) entry which is preliminary data.</text>
</comment>
<protein>
    <recommendedName>
        <fullName evidence="4">Extracellular ligand-gated ion channel</fullName>
    </recommendedName>
</protein>
<sequence length="435" mass="48982">MGETMELLVDAGTSKMFRRNMSDAQDELHSFRAYLKWMCVDQSNIWTACLSWFLFIFLGLVVPSVSHFWLACSTCDAKHARPYDSVVQLSLSSVAALSFVCLTRFVKTYGLKRFLFFDKLCVESGTVRQGYTDQLNRSLKIVAVFVLPCFIAETAYKVWWYASGASRIPFLGIAWLSDTVACVTELCSWLYRTTVFFLVCVLFRLICNLQVLRLQDFAQVFHVDSDVGSVLSKHLRIRRHLRIISHRYRAFILCCLILVTGSQFTSLLITTKATSQLNVYKAGELAMCSITLLTGLCILLRSATKITHKAQAITRLAAKWHVCATLDTFEASEGDMPRSPAAIHGHQAFLHVGTDDESDDAGDEEDDIDNNKLIPAYACSTISFQKRQALVTYFENNRAGITIYGFVLDRSTLHTIFGLELSLVLWLLGKTIVSL</sequence>
<feature type="transmembrane region" description="Helical" evidence="1">
    <location>
        <begin position="189"/>
        <end position="207"/>
    </location>
</feature>
<evidence type="ECO:0000313" key="2">
    <source>
        <dbReference type="EMBL" id="GMI85248.1"/>
    </source>
</evidence>
<keyword evidence="1" id="KW-0812">Transmembrane</keyword>
<evidence type="ECO:0000313" key="3">
    <source>
        <dbReference type="Proteomes" id="UP001165190"/>
    </source>
</evidence>
<dbReference type="Pfam" id="PF12056">
    <property type="entry name" value="DUF3537"/>
    <property type="match status" value="1"/>
</dbReference>
<dbReference type="PANTHER" id="PTHR31963">
    <property type="entry name" value="RAS GUANINE NUCLEOTIDE EXCHANGE FACTOR K"/>
    <property type="match status" value="1"/>
</dbReference>
<proteinExistence type="predicted"/>
<gene>
    <name evidence="2" type="ORF">HRI_002194100</name>
</gene>